<comment type="caution">
    <text evidence="1">The sequence shown here is derived from an EMBL/GenBank/DDBJ whole genome shotgun (WGS) entry which is preliminary data.</text>
</comment>
<evidence type="ECO:0000313" key="3">
    <source>
        <dbReference type="EMBL" id="MBB4444261.1"/>
    </source>
</evidence>
<name>A0A7W6WNP0_9HYPH</name>
<keyword evidence="5" id="KW-1185">Reference proteome</keyword>
<gene>
    <name evidence="2" type="ORF">GGE31_000043</name>
    <name evidence="1" type="ORF">GGE33_001742</name>
    <name evidence="3" type="ORF">GGE35_000043</name>
</gene>
<dbReference type="EMBL" id="JACIGY010000001">
    <property type="protein sequence ID" value="MBB4409572.1"/>
    <property type="molecule type" value="Genomic_DNA"/>
</dbReference>
<evidence type="ECO:0000313" key="2">
    <source>
        <dbReference type="EMBL" id="MBB4409572.1"/>
    </source>
</evidence>
<dbReference type="AlphaFoldDB" id="A0A7W6WNP0"/>
<protein>
    <submittedName>
        <fullName evidence="1">Uncharacterized protein</fullName>
    </submittedName>
</protein>
<evidence type="ECO:0000313" key="1">
    <source>
        <dbReference type="EMBL" id="MBB4348034.1"/>
    </source>
</evidence>
<organism evidence="1 4">
    <name type="scientific">Aliirhizobium cellulosilyticum</name>
    <dbReference type="NCBI Taxonomy" id="393664"/>
    <lineage>
        <taxon>Bacteria</taxon>
        <taxon>Pseudomonadati</taxon>
        <taxon>Pseudomonadota</taxon>
        <taxon>Alphaproteobacteria</taxon>
        <taxon>Hyphomicrobiales</taxon>
        <taxon>Rhizobiaceae</taxon>
        <taxon>Aliirhizobium</taxon>
    </lineage>
</organism>
<evidence type="ECO:0000313" key="5">
    <source>
        <dbReference type="Proteomes" id="UP000524535"/>
    </source>
</evidence>
<dbReference type="RefSeq" id="WP_183822128.1">
    <property type="nucleotide sequence ID" value="NZ_JACIGW010000001.1"/>
</dbReference>
<evidence type="ECO:0000313" key="4">
    <source>
        <dbReference type="Proteomes" id="UP000520770"/>
    </source>
</evidence>
<proteinExistence type="predicted"/>
<reference evidence="4 5" key="1">
    <citation type="submission" date="2020-08" db="EMBL/GenBank/DDBJ databases">
        <title>Genomic Encyclopedia of Type Strains, Phase IV (KMG-V): Genome sequencing to study the core and pangenomes of soil and plant-associated prokaryotes.</title>
        <authorList>
            <person name="Whitman W."/>
        </authorList>
    </citation>
    <scope>NUCLEOTIDE SEQUENCE [LARGE SCALE GENOMIC DNA]</scope>
    <source>
        <strain evidence="2 5">SEMIA 444</strain>
        <strain evidence="1 4">SEMIA 448</strain>
        <strain evidence="3 6">SEMIA 452</strain>
    </source>
</reference>
<sequence>MKRDMVTNGLTAEAIAAVAVSAMHQWQHADQNHRDTEREISAERISQLETEASYYTSTTPEAALYQLGVARSHADTLVANYVDDLEGVNLYRNLERLLIQITRYIEATSGVTREHAGLLYYSDPRNDGHVFVEASR</sequence>
<dbReference type="EMBL" id="JACIHM010000001">
    <property type="protein sequence ID" value="MBB4444261.1"/>
    <property type="molecule type" value="Genomic_DNA"/>
</dbReference>
<evidence type="ECO:0000313" key="6">
    <source>
        <dbReference type="Proteomes" id="UP000576087"/>
    </source>
</evidence>
<dbReference type="Proteomes" id="UP000576087">
    <property type="component" value="Unassembled WGS sequence"/>
</dbReference>
<accession>A0A7W6WNP0</accession>
<dbReference type="Proteomes" id="UP000520770">
    <property type="component" value="Unassembled WGS sequence"/>
</dbReference>
<dbReference type="Proteomes" id="UP000524535">
    <property type="component" value="Unassembled WGS sequence"/>
</dbReference>
<dbReference type="EMBL" id="JACIGW010000001">
    <property type="protein sequence ID" value="MBB4348034.1"/>
    <property type="molecule type" value="Genomic_DNA"/>
</dbReference>